<organism evidence="2 3">
    <name type="scientific">Cerasibacillus quisquiliarum</name>
    <dbReference type="NCBI Taxonomy" id="227865"/>
    <lineage>
        <taxon>Bacteria</taxon>
        <taxon>Bacillati</taxon>
        <taxon>Bacillota</taxon>
        <taxon>Bacilli</taxon>
        <taxon>Bacillales</taxon>
        <taxon>Bacillaceae</taxon>
        <taxon>Cerasibacillus</taxon>
    </lineage>
</organism>
<protein>
    <submittedName>
        <fullName evidence="2">Uncharacterized protein</fullName>
    </submittedName>
</protein>
<sequence length="144" mass="17219">MVEQLLMKISDDITEIKKGQDSMREELTEVKASQDHLREELTRVKESQDLLREELTDIKQEQSAMVIDIQDMKEKQIVMNERLINVESKQQLVFEQTGKLTEYYTNIMSQLKQTARKEDLEYFDKKLGYHEREIYQIKQRFSAP</sequence>
<dbReference type="EMBL" id="BJXW01000004">
    <property type="protein sequence ID" value="GEN30073.1"/>
    <property type="molecule type" value="Genomic_DNA"/>
</dbReference>
<evidence type="ECO:0000256" key="1">
    <source>
        <dbReference type="SAM" id="Coils"/>
    </source>
</evidence>
<dbReference type="AlphaFoldDB" id="A0A511UX85"/>
<comment type="caution">
    <text evidence="2">The sequence shown here is derived from an EMBL/GenBank/DDBJ whole genome shotgun (WGS) entry which is preliminary data.</text>
</comment>
<reference evidence="2 3" key="1">
    <citation type="submission" date="2019-07" db="EMBL/GenBank/DDBJ databases">
        <title>Whole genome shotgun sequence of Cerasibacillus quisquiliarum NBRC 102429.</title>
        <authorList>
            <person name="Hosoyama A."/>
            <person name="Uohara A."/>
            <person name="Ohji S."/>
            <person name="Ichikawa N."/>
        </authorList>
    </citation>
    <scope>NUCLEOTIDE SEQUENCE [LARGE SCALE GENOMIC DNA]</scope>
    <source>
        <strain evidence="2 3">NBRC 102429</strain>
    </source>
</reference>
<dbReference type="RefSeq" id="WP_146934950.1">
    <property type="nucleotide sequence ID" value="NZ_BJXW01000004.1"/>
</dbReference>
<evidence type="ECO:0000313" key="2">
    <source>
        <dbReference type="EMBL" id="GEN30073.1"/>
    </source>
</evidence>
<feature type="coiled-coil region" evidence="1">
    <location>
        <begin position="34"/>
        <end position="61"/>
    </location>
</feature>
<proteinExistence type="predicted"/>
<dbReference type="Proteomes" id="UP000321491">
    <property type="component" value="Unassembled WGS sequence"/>
</dbReference>
<evidence type="ECO:0000313" key="3">
    <source>
        <dbReference type="Proteomes" id="UP000321491"/>
    </source>
</evidence>
<dbReference type="OrthoDB" id="2969515at2"/>
<gene>
    <name evidence="2" type="ORF">CQU01_03110</name>
</gene>
<name>A0A511UX85_9BACI</name>
<keyword evidence="1" id="KW-0175">Coiled coil</keyword>
<accession>A0A511UX85</accession>
<keyword evidence="3" id="KW-1185">Reference proteome</keyword>